<sequence>MNKIENIVKKYIIHHGMFKWQTP</sequence>
<organism evidence="1">
    <name type="scientific">human gut metagenome</name>
    <dbReference type="NCBI Taxonomy" id="408170"/>
    <lineage>
        <taxon>unclassified sequences</taxon>
        <taxon>metagenomes</taxon>
        <taxon>organismal metagenomes</taxon>
    </lineage>
</organism>
<name>K1TZU2_9ZZZZ</name>
<gene>
    <name evidence="1" type="ORF">LEA_06401</name>
</gene>
<proteinExistence type="predicted"/>
<accession>K1TZU2</accession>
<comment type="caution">
    <text evidence="1">The sequence shown here is derived from an EMBL/GenBank/DDBJ whole genome shotgun (WGS) entry which is preliminary data.</text>
</comment>
<protein>
    <submittedName>
        <fullName evidence="1">Uncharacterized protein</fullName>
    </submittedName>
</protein>
<evidence type="ECO:0000313" key="1">
    <source>
        <dbReference type="EMBL" id="EKC73094.1"/>
    </source>
</evidence>
<dbReference type="AlphaFoldDB" id="K1TZU2"/>
<feature type="non-terminal residue" evidence="1">
    <location>
        <position position="23"/>
    </location>
</feature>
<reference evidence="1" key="1">
    <citation type="journal article" date="2013" name="Environ. Microbiol.">
        <title>Microbiota from the distal guts of lean and obese adolescents exhibit partial functional redundancy besides clear differences in community structure.</title>
        <authorList>
            <person name="Ferrer M."/>
            <person name="Ruiz A."/>
            <person name="Lanza F."/>
            <person name="Haange S.B."/>
            <person name="Oberbach A."/>
            <person name="Till H."/>
            <person name="Bargiela R."/>
            <person name="Campoy C."/>
            <person name="Segura M.T."/>
            <person name="Richter M."/>
            <person name="von Bergen M."/>
            <person name="Seifert J."/>
            <person name="Suarez A."/>
        </authorList>
    </citation>
    <scope>NUCLEOTIDE SEQUENCE</scope>
</reference>
<dbReference type="EMBL" id="AJWY01004189">
    <property type="protein sequence ID" value="EKC73094.1"/>
    <property type="molecule type" value="Genomic_DNA"/>
</dbReference>